<dbReference type="RefSeq" id="WP_165975238.1">
    <property type="nucleotide sequence ID" value="NZ_SMKU01000002.1"/>
</dbReference>
<organism evidence="1 2">
    <name type="scientific">Actinomadura rubrisoli</name>
    <dbReference type="NCBI Taxonomy" id="2530368"/>
    <lineage>
        <taxon>Bacteria</taxon>
        <taxon>Bacillati</taxon>
        <taxon>Actinomycetota</taxon>
        <taxon>Actinomycetes</taxon>
        <taxon>Streptosporangiales</taxon>
        <taxon>Thermomonosporaceae</taxon>
        <taxon>Actinomadura</taxon>
    </lineage>
</organism>
<dbReference type="AlphaFoldDB" id="A0A4R5CFH1"/>
<proteinExistence type="predicted"/>
<comment type="caution">
    <text evidence="1">The sequence shown here is derived from an EMBL/GenBank/DDBJ whole genome shotgun (WGS) entry which is preliminary data.</text>
</comment>
<evidence type="ECO:0000313" key="1">
    <source>
        <dbReference type="EMBL" id="TDD97716.1"/>
    </source>
</evidence>
<keyword evidence="2" id="KW-1185">Reference proteome</keyword>
<sequence>MLIAVLIAQGGSVELSHEDLGKASLDDATGKAELVVEVRLNGPGRMSYPASSAALSGPRRL</sequence>
<reference evidence="1 2" key="1">
    <citation type="submission" date="2019-03" db="EMBL/GenBank/DDBJ databases">
        <title>Draft genome sequences of novel Actinobacteria.</title>
        <authorList>
            <person name="Sahin N."/>
            <person name="Ay H."/>
            <person name="Saygin H."/>
        </authorList>
    </citation>
    <scope>NUCLEOTIDE SEQUENCE [LARGE SCALE GENOMIC DNA]</scope>
    <source>
        <strain evidence="1 2">H3C3</strain>
    </source>
</reference>
<gene>
    <name evidence="1" type="ORF">E1298_01380</name>
</gene>
<name>A0A4R5CFH1_9ACTN</name>
<dbReference type="EMBL" id="SMKU01000002">
    <property type="protein sequence ID" value="TDD97716.1"/>
    <property type="molecule type" value="Genomic_DNA"/>
</dbReference>
<protein>
    <submittedName>
        <fullName evidence="1">Uncharacterized protein</fullName>
    </submittedName>
</protein>
<evidence type="ECO:0000313" key="2">
    <source>
        <dbReference type="Proteomes" id="UP000294513"/>
    </source>
</evidence>
<accession>A0A4R5CFH1</accession>
<dbReference type="Proteomes" id="UP000294513">
    <property type="component" value="Unassembled WGS sequence"/>
</dbReference>